<dbReference type="OrthoDB" id="1491896at2759"/>
<accession>A0A834H9D3</accession>
<comment type="caution">
    <text evidence="2">The sequence shown here is derived from an EMBL/GenBank/DDBJ whole genome shotgun (WGS) entry which is preliminary data.</text>
</comment>
<dbReference type="PANTHER" id="PTHR46250">
    <property type="entry name" value="MYB/SANT-LIKE DNA-BINDING DOMAIN PROTEIN-RELATED"/>
    <property type="match status" value="1"/>
</dbReference>
<gene>
    <name evidence="2" type="ORF">RHSIM_Rhsim02G0174200</name>
</gene>
<keyword evidence="3" id="KW-1185">Reference proteome</keyword>
<dbReference type="Proteomes" id="UP000626092">
    <property type="component" value="Unassembled WGS sequence"/>
</dbReference>
<evidence type="ECO:0000313" key="2">
    <source>
        <dbReference type="EMBL" id="KAF7149947.1"/>
    </source>
</evidence>
<dbReference type="EMBL" id="WJXA01000002">
    <property type="protein sequence ID" value="KAF7149947.1"/>
    <property type="molecule type" value="Genomic_DNA"/>
</dbReference>
<dbReference type="InterPro" id="IPR024752">
    <property type="entry name" value="Myb/SANT-like_dom"/>
</dbReference>
<proteinExistence type="predicted"/>
<protein>
    <recommendedName>
        <fullName evidence="1">Myb/SANT-like domain-containing protein</fullName>
    </recommendedName>
</protein>
<dbReference type="Pfam" id="PF12776">
    <property type="entry name" value="Myb_DNA-bind_3"/>
    <property type="match status" value="1"/>
</dbReference>
<feature type="domain" description="Myb/SANT-like" evidence="1">
    <location>
        <begin position="6"/>
        <end position="102"/>
    </location>
</feature>
<reference evidence="2" key="1">
    <citation type="submission" date="2019-11" db="EMBL/GenBank/DDBJ databases">
        <authorList>
            <person name="Liu Y."/>
            <person name="Hou J."/>
            <person name="Li T.-Q."/>
            <person name="Guan C.-H."/>
            <person name="Wu X."/>
            <person name="Wu H.-Z."/>
            <person name="Ling F."/>
            <person name="Zhang R."/>
            <person name="Shi X.-G."/>
            <person name="Ren J.-P."/>
            <person name="Chen E.-F."/>
            <person name="Sun J.-M."/>
        </authorList>
    </citation>
    <scope>NUCLEOTIDE SEQUENCE</scope>
    <source>
        <strain evidence="2">Adult_tree_wgs_1</strain>
        <tissue evidence="2">Leaves</tissue>
    </source>
</reference>
<organism evidence="2 3">
    <name type="scientific">Rhododendron simsii</name>
    <name type="common">Sims's rhododendron</name>
    <dbReference type="NCBI Taxonomy" id="118357"/>
    <lineage>
        <taxon>Eukaryota</taxon>
        <taxon>Viridiplantae</taxon>
        <taxon>Streptophyta</taxon>
        <taxon>Embryophyta</taxon>
        <taxon>Tracheophyta</taxon>
        <taxon>Spermatophyta</taxon>
        <taxon>Magnoliopsida</taxon>
        <taxon>eudicotyledons</taxon>
        <taxon>Gunneridae</taxon>
        <taxon>Pentapetalae</taxon>
        <taxon>asterids</taxon>
        <taxon>Ericales</taxon>
        <taxon>Ericaceae</taxon>
        <taxon>Ericoideae</taxon>
        <taxon>Rhodoreae</taxon>
        <taxon>Rhododendron</taxon>
    </lineage>
</organism>
<name>A0A834H9D3_RHOSS</name>
<evidence type="ECO:0000313" key="3">
    <source>
        <dbReference type="Proteomes" id="UP000626092"/>
    </source>
</evidence>
<evidence type="ECO:0000259" key="1">
    <source>
        <dbReference type="Pfam" id="PF12776"/>
    </source>
</evidence>
<sequence length="132" mass="15158">MASKIWSEAEESQLLSALTSTIQSPMWNAEQGTFNPSYVNYLQGLMAVEFPDAPIEDFHIKTKITSWKQTCKIIMNLIHAPGFDWDPTRHEVVAKDDVWVAYLQDHPQAKMAKGVQFPQFNDWCLCFVRPNP</sequence>
<dbReference type="AlphaFoldDB" id="A0A834H9D3"/>